<dbReference type="AlphaFoldDB" id="A0AA42IL90"/>
<reference evidence="1" key="1">
    <citation type="submission" date="2022-09" db="EMBL/GenBank/DDBJ databases">
        <title>Intensive care unit water sources are persistently colonized with multi-drug resistant bacteria and are the site of extensive horizontal gene transfer of antibiotic resistance genes.</title>
        <authorList>
            <person name="Diorio-Toth L."/>
        </authorList>
    </citation>
    <scope>NUCLEOTIDE SEQUENCE</scope>
    <source>
        <strain evidence="1">GD03863</strain>
    </source>
</reference>
<gene>
    <name evidence="1" type="ORF">N5D41_07405</name>
</gene>
<dbReference type="Proteomes" id="UP001161137">
    <property type="component" value="Unassembled WGS sequence"/>
</dbReference>
<dbReference type="EMBL" id="JAOCDH010000006">
    <property type="protein sequence ID" value="MDH0701315.1"/>
    <property type="molecule type" value="Genomic_DNA"/>
</dbReference>
<sequence length="115" mass="12480">MRKITFENLTSGETLASLISQRESFEVIGLGGKLLETVRLVENRIESADLNCRIYTSGRIGLAAGSLFGGVTGVLGALSAAGIAMHNIATFNPDYEIEKIPTHNKILVKYKKKKN</sequence>
<proteinExistence type="predicted"/>
<accession>A0AA42IL90</accession>
<name>A0AA42IL90_9GAMM</name>
<comment type="caution">
    <text evidence="1">The sequence shown here is derived from an EMBL/GenBank/DDBJ whole genome shotgun (WGS) entry which is preliminary data.</text>
</comment>
<dbReference type="RefSeq" id="WP_196461299.1">
    <property type="nucleotide sequence ID" value="NZ_JACFYY010000026.1"/>
</dbReference>
<protein>
    <submittedName>
        <fullName evidence="1">Uncharacterized protein</fullName>
    </submittedName>
</protein>
<evidence type="ECO:0000313" key="1">
    <source>
        <dbReference type="EMBL" id="MDH0701315.1"/>
    </source>
</evidence>
<organism evidence="1 2">
    <name type="scientific">Ectopseudomonas toyotomiensis</name>
    <dbReference type="NCBI Taxonomy" id="554344"/>
    <lineage>
        <taxon>Bacteria</taxon>
        <taxon>Pseudomonadati</taxon>
        <taxon>Pseudomonadota</taxon>
        <taxon>Gammaproteobacteria</taxon>
        <taxon>Pseudomonadales</taxon>
        <taxon>Pseudomonadaceae</taxon>
        <taxon>Ectopseudomonas</taxon>
    </lineage>
</organism>
<evidence type="ECO:0000313" key="2">
    <source>
        <dbReference type="Proteomes" id="UP001161137"/>
    </source>
</evidence>